<feature type="domain" description="NAB" evidence="4">
    <location>
        <begin position="6"/>
        <end position="89"/>
    </location>
</feature>
<feature type="coiled-coil region" evidence="3">
    <location>
        <begin position="343"/>
        <end position="377"/>
    </location>
</feature>
<evidence type="ECO:0000259" key="4">
    <source>
        <dbReference type="PROSITE" id="PS51774"/>
    </source>
</evidence>
<comment type="similarity">
    <text evidence="2">Belongs to the NET family.</text>
</comment>
<dbReference type="GO" id="GO:0003779">
    <property type="term" value="F:actin binding"/>
    <property type="evidence" value="ECO:0007669"/>
    <property type="project" value="InterPro"/>
</dbReference>
<dbReference type="PANTHER" id="PTHR32258:SF14">
    <property type="entry name" value="GB|AAF19561.1"/>
    <property type="match status" value="1"/>
</dbReference>
<name>A0A2U1QJY5_ARTAN</name>
<sequence>MEVVESKPWLPQEGSQISPEISVSVAENVAGFEQCVKEILKLIEQDADFFELTAEIYDAKKSKLTKHVTELSRMHGALADQHVDLIKKQHVDTTDSSSPQVTQMFTPDQMSNTHKFKTPIGFDVMNSGGNDDVSKVKETKVPEVLLNKIATLEEELVGLNTKLQTLSDENTKLKHEIHEKESDMQSHITHLETEKAKVAELQKQVRDLKLVISDSNLNIRTTRDELEASRKQVLAAEDEISKLKDELSSKIFEQTHWLQGQLGSTQQEIVSLQKQLGSEIDKNAELQEEVSLCVADISVRNDQITELNTMINQSMSEILLLKSTHEAKEDTLNADIGRLKMELREKCQAVDALNKNMDALKLEKDGVKAQLDTLHAEKCHQDNVIRELEDTLNAEKCHAEKEDSLNADIGRLNMELREKCQVVDALNKNMDALKLAKDGVKAQLDTLYAEKCHQDNVIREVETRLGSLQVEHVGVLSSFDSAQKDANELKLKVAELEREVNMQKEVMSDRAEEKREAIRQLSFSLEHYMSGYKELRQAFVSSKRHAVLTS</sequence>
<evidence type="ECO:0000256" key="3">
    <source>
        <dbReference type="SAM" id="Coils"/>
    </source>
</evidence>
<dbReference type="InterPro" id="IPR051861">
    <property type="entry name" value="NET_actin-binding_domain"/>
</dbReference>
<dbReference type="Pfam" id="PF07765">
    <property type="entry name" value="KIP1"/>
    <property type="match status" value="1"/>
</dbReference>
<evidence type="ECO:0000256" key="1">
    <source>
        <dbReference type="ARBA" id="ARBA00023054"/>
    </source>
</evidence>
<dbReference type="PROSITE" id="PS51774">
    <property type="entry name" value="NAB"/>
    <property type="match status" value="1"/>
</dbReference>
<dbReference type="Gene3D" id="1.10.287.1490">
    <property type="match status" value="1"/>
</dbReference>
<protein>
    <submittedName>
        <fullName evidence="5">Protein Networked (NET), actin-binding (NAB) domain-containing protein</fullName>
    </submittedName>
</protein>
<dbReference type="GO" id="GO:0005774">
    <property type="term" value="C:vacuolar membrane"/>
    <property type="evidence" value="ECO:0007669"/>
    <property type="project" value="TreeGrafter"/>
</dbReference>
<keyword evidence="1 3" id="KW-0175">Coiled coil</keyword>
<evidence type="ECO:0000256" key="2">
    <source>
        <dbReference type="ARBA" id="ARBA00038006"/>
    </source>
</evidence>
<feature type="coiled-coil region" evidence="3">
    <location>
        <begin position="149"/>
        <end position="289"/>
    </location>
</feature>
<dbReference type="STRING" id="35608.A0A2U1QJY5"/>
<accession>A0A2U1QJY5</accession>
<dbReference type="Proteomes" id="UP000245207">
    <property type="component" value="Unassembled WGS sequence"/>
</dbReference>
<evidence type="ECO:0000313" key="6">
    <source>
        <dbReference type="Proteomes" id="UP000245207"/>
    </source>
</evidence>
<comment type="caution">
    <text evidence="5">The sequence shown here is derived from an EMBL/GenBank/DDBJ whole genome shotgun (WGS) entry which is preliminary data.</text>
</comment>
<dbReference type="AlphaFoldDB" id="A0A2U1QJY5"/>
<dbReference type="OrthoDB" id="1898513at2759"/>
<reference evidence="5 6" key="1">
    <citation type="journal article" date="2018" name="Mol. Plant">
        <title>The genome of Artemisia annua provides insight into the evolution of Asteraceae family and artemisinin biosynthesis.</title>
        <authorList>
            <person name="Shen Q."/>
            <person name="Zhang L."/>
            <person name="Liao Z."/>
            <person name="Wang S."/>
            <person name="Yan T."/>
            <person name="Shi P."/>
            <person name="Liu M."/>
            <person name="Fu X."/>
            <person name="Pan Q."/>
            <person name="Wang Y."/>
            <person name="Lv Z."/>
            <person name="Lu X."/>
            <person name="Zhang F."/>
            <person name="Jiang W."/>
            <person name="Ma Y."/>
            <person name="Chen M."/>
            <person name="Hao X."/>
            <person name="Li L."/>
            <person name="Tang Y."/>
            <person name="Lv G."/>
            <person name="Zhou Y."/>
            <person name="Sun X."/>
            <person name="Brodelius P.E."/>
            <person name="Rose J.K.C."/>
            <person name="Tang K."/>
        </authorList>
    </citation>
    <scope>NUCLEOTIDE SEQUENCE [LARGE SCALE GENOMIC DNA]</scope>
    <source>
        <strain evidence="6">cv. Huhao1</strain>
        <tissue evidence="5">Leaf</tissue>
    </source>
</reference>
<dbReference type="EMBL" id="PKPP01000073">
    <property type="protein sequence ID" value="PWA98313.1"/>
    <property type="molecule type" value="Genomic_DNA"/>
</dbReference>
<keyword evidence="6" id="KW-1185">Reference proteome</keyword>
<organism evidence="5 6">
    <name type="scientific">Artemisia annua</name>
    <name type="common">Sweet wormwood</name>
    <dbReference type="NCBI Taxonomy" id="35608"/>
    <lineage>
        <taxon>Eukaryota</taxon>
        <taxon>Viridiplantae</taxon>
        <taxon>Streptophyta</taxon>
        <taxon>Embryophyta</taxon>
        <taxon>Tracheophyta</taxon>
        <taxon>Spermatophyta</taxon>
        <taxon>Magnoliopsida</taxon>
        <taxon>eudicotyledons</taxon>
        <taxon>Gunneridae</taxon>
        <taxon>Pentapetalae</taxon>
        <taxon>asterids</taxon>
        <taxon>campanulids</taxon>
        <taxon>Asterales</taxon>
        <taxon>Asteraceae</taxon>
        <taxon>Asteroideae</taxon>
        <taxon>Anthemideae</taxon>
        <taxon>Artemisiinae</taxon>
        <taxon>Artemisia</taxon>
    </lineage>
</organism>
<feature type="coiled-coil region" evidence="3">
    <location>
        <begin position="479"/>
        <end position="506"/>
    </location>
</feature>
<evidence type="ECO:0000313" key="5">
    <source>
        <dbReference type="EMBL" id="PWA98313.1"/>
    </source>
</evidence>
<proteinExistence type="inferred from homology"/>
<gene>
    <name evidence="5" type="ORF">CTI12_AA021260</name>
</gene>
<dbReference type="InterPro" id="IPR011684">
    <property type="entry name" value="NAB"/>
</dbReference>
<dbReference type="PANTHER" id="PTHR32258">
    <property type="entry name" value="PROTEIN NETWORKED 4A"/>
    <property type="match status" value="1"/>
</dbReference>